<dbReference type="SUPFAM" id="SSF49265">
    <property type="entry name" value="Fibronectin type III"/>
    <property type="match status" value="1"/>
</dbReference>
<keyword evidence="1" id="KW-0326">Glycosidase</keyword>
<dbReference type="InterPro" id="IPR036514">
    <property type="entry name" value="SGNH_hydro_sf"/>
</dbReference>
<dbReference type="SMART" id="SM00060">
    <property type="entry name" value="FN3"/>
    <property type="match status" value="2"/>
</dbReference>
<comment type="caution">
    <text evidence="4">The sequence shown here is derived from an EMBL/GenBank/DDBJ whole genome shotgun (WGS) entry which is preliminary data.</text>
</comment>
<evidence type="ECO:0000313" key="5">
    <source>
        <dbReference type="Proteomes" id="UP000637628"/>
    </source>
</evidence>
<protein>
    <recommendedName>
        <fullName evidence="3">Fibronectin type-III domain-containing protein</fullName>
    </recommendedName>
</protein>
<dbReference type="Gene3D" id="3.40.50.1110">
    <property type="entry name" value="SGNH hydrolase"/>
    <property type="match status" value="1"/>
</dbReference>
<dbReference type="InterPro" id="IPR036116">
    <property type="entry name" value="FN3_sf"/>
</dbReference>
<evidence type="ECO:0000256" key="2">
    <source>
        <dbReference type="ARBA" id="ARBA00023326"/>
    </source>
</evidence>
<name>A0ABQ3ZD96_9ACTN</name>
<keyword evidence="2" id="KW-0624">Polysaccharide degradation</keyword>
<evidence type="ECO:0000256" key="1">
    <source>
        <dbReference type="ARBA" id="ARBA00023295"/>
    </source>
</evidence>
<organism evidence="4 5">
    <name type="scientific">Paractinoplanes durhamensis</name>
    <dbReference type="NCBI Taxonomy" id="113563"/>
    <lineage>
        <taxon>Bacteria</taxon>
        <taxon>Bacillati</taxon>
        <taxon>Actinomycetota</taxon>
        <taxon>Actinomycetes</taxon>
        <taxon>Micromonosporales</taxon>
        <taxon>Micromonosporaceae</taxon>
        <taxon>Paractinoplanes</taxon>
    </lineage>
</organism>
<dbReference type="Gene3D" id="2.60.40.10">
    <property type="entry name" value="Immunoglobulins"/>
    <property type="match status" value="2"/>
</dbReference>
<reference evidence="4 5" key="1">
    <citation type="submission" date="2021-01" db="EMBL/GenBank/DDBJ databases">
        <title>Whole genome shotgun sequence of Actinoplanes durhamensis NBRC 14914.</title>
        <authorList>
            <person name="Komaki H."/>
            <person name="Tamura T."/>
        </authorList>
    </citation>
    <scope>NUCLEOTIDE SEQUENCE [LARGE SCALE GENOMIC DNA]</scope>
    <source>
        <strain evidence="4 5">NBRC 14914</strain>
    </source>
</reference>
<proteinExistence type="predicted"/>
<feature type="domain" description="Fibronectin type-III" evidence="3">
    <location>
        <begin position="205"/>
        <end position="306"/>
    </location>
</feature>
<sequence>MLLVGLGFNDMGWFVSGPDGTLASMKTLVDEARAANPAVKFALANVPQRTFIGGRDDLPVNTDAYNGMLARAIPTWSTARSPVALVDWRGNYSCETGGCPAGYDGLHPNALGEYQIAQAFERTLHDSYGLGASVPAVPAQIPARPTPAAYPINAETVPGGIKVTWIPVFGALGYDVRSRLQGQSTWTESHVGTNGKYTTWTSNGQVWEYQVRTNNGDNLKSDVDVSWGAATGAYTDTIDRYELIVWDRDTPGAFIGGTAVKSRSVHFDGLIPGHRYDVWVATWNAAGGGLPGGARPVTIGAGTPPAPSNLSVVSTDPTTVQLSWSGSSVAAGYRVWVRNVNNGSQATADENIIRGTTNGITYLCVTAVNGTAESGKSNCVLAPRPAGS</sequence>
<dbReference type="Pfam" id="PF00041">
    <property type="entry name" value="fn3"/>
    <property type="match status" value="1"/>
</dbReference>
<dbReference type="EMBL" id="BOML01000089">
    <property type="protein sequence ID" value="GIE07789.1"/>
    <property type="molecule type" value="Genomic_DNA"/>
</dbReference>
<dbReference type="PROSITE" id="PS50853">
    <property type="entry name" value="FN3"/>
    <property type="match status" value="1"/>
</dbReference>
<dbReference type="SUPFAM" id="SSF52266">
    <property type="entry name" value="SGNH hydrolase"/>
    <property type="match status" value="1"/>
</dbReference>
<keyword evidence="1" id="KW-0378">Hydrolase</keyword>
<evidence type="ECO:0000313" key="4">
    <source>
        <dbReference type="EMBL" id="GIE07789.1"/>
    </source>
</evidence>
<dbReference type="Proteomes" id="UP000637628">
    <property type="component" value="Unassembled WGS sequence"/>
</dbReference>
<dbReference type="InterPro" id="IPR003961">
    <property type="entry name" value="FN3_dom"/>
</dbReference>
<evidence type="ECO:0000259" key="3">
    <source>
        <dbReference type="PROSITE" id="PS50853"/>
    </source>
</evidence>
<dbReference type="CDD" id="cd00063">
    <property type="entry name" value="FN3"/>
    <property type="match status" value="2"/>
</dbReference>
<keyword evidence="5" id="KW-1185">Reference proteome</keyword>
<dbReference type="InterPro" id="IPR013783">
    <property type="entry name" value="Ig-like_fold"/>
</dbReference>
<gene>
    <name evidence="4" type="ORF">Adu01nite_91390</name>
</gene>
<keyword evidence="2" id="KW-0119">Carbohydrate metabolism</keyword>
<accession>A0ABQ3ZD96</accession>